<feature type="compositionally biased region" description="Polar residues" evidence="1">
    <location>
        <begin position="92"/>
        <end position="101"/>
    </location>
</feature>
<name>A0AAD2HJA4_9AGAR</name>
<protein>
    <submittedName>
        <fullName evidence="2">Uncharacterized protein</fullName>
    </submittedName>
</protein>
<gene>
    <name evidence="2" type="ORF">MYCIT1_LOCUS24537</name>
</gene>
<accession>A0AAD2HJA4</accession>
<feature type="compositionally biased region" description="Polar residues" evidence="1">
    <location>
        <begin position="49"/>
        <end position="62"/>
    </location>
</feature>
<dbReference type="AlphaFoldDB" id="A0AAD2HJA4"/>
<reference evidence="2" key="1">
    <citation type="submission" date="2023-11" db="EMBL/GenBank/DDBJ databases">
        <authorList>
            <person name="De Vega J J."/>
            <person name="De Vega J J."/>
        </authorList>
    </citation>
    <scope>NUCLEOTIDE SEQUENCE</scope>
</reference>
<dbReference type="Proteomes" id="UP001295794">
    <property type="component" value="Unassembled WGS sequence"/>
</dbReference>
<proteinExistence type="predicted"/>
<organism evidence="2 3">
    <name type="scientific">Mycena citricolor</name>
    <dbReference type="NCBI Taxonomy" id="2018698"/>
    <lineage>
        <taxon>Eukaryota</taxon>
        <taxon>Fungi</taxon>
        <taxon>Dikarya</taxon>
        <taxon>Basidiomycota</taxon>
        <taxon>Agaricomycotina</taxon>
        <taxon>Agaricomycetes</taxon>
        <taxon>Agaricomycetidae</taxon>
        <taxon>Agaricales</taxon>
        <taxon>Marasmiineae</taxon>
        <taxon>Mycenaceae</taxon>
        <taxon>Mycena</taxon>
    </lineage>
</organism>
<keyword evidence="3" id="KW-1185">Reference proteome</keyword>
<evidence type="ECO:0000313" key="2">
    <source>
        <dbReference type="EMBL" id="CAK5276360.1"/>
    </source>
</evidence>
<feature type="region of interest" description="Disordered" evidence="1">
    <location>
        <begin position="1"/>
        <end position="141"/>
    </location>
</feature>
<comment type="caution">
    <text evidence="2">The sequence shown here is derived from an EMBL/GenBank/DDBJ whole genome shotgun (WGS) entry which is preliminary data.</text>
</comment>
<evidence type="ECO:0000256" key="1">
    <source>
        <dbReference type="SAM" id="MobiDB-lite"/>
    </source>
</evidence>
<feature type="compositionally biased region" description="Low complexity" evidence="1">
    <location>
        <begin position="20"/>
        <end position="30"/>
    </location>
</feature>
<feature type="compositionally biased region" description="Polar residues" evidence="1">
    <location>
        <begin position="75"/>
        <end position="85"/>
    </location>
</feature>
<dbReference type="EMBL" id="CAVNYO010000406">
    <property type="protein sequence ID" value="CAK5276360.1"/>
    <property type="molecule type" value="Genomic_DNA"/>
</dbReference>
<evidence type="ECO:0000313" key="3">
    <source>
        <dbReference type="Proteomes" id="UP001295794"/>
    </source>
</evidence>
<sequence length="308" mass="34241">MAGNPGWYHNPYQPYPAQGRRSSSNPSPNSHWSCTDAEGFDQGLPSLPSEWNYNESAPTGHSSSHHELDFGYPDYSSSNLSTQPNYPEWYPHSTQPHTASLPQAMFSRQDMEHRGSKSARTALPSVPRHSQGSASDPILDPDSDWWHSDVQALYLNQPNPGAMMAIPFNPADGIAKVGVSLSNLHAKRGLARGGEQIDAVLPILHTVRKWPVADIVIEWPGYKPFKTKIHLHNADAQFVELSTLGKELAHRWNQFASSRKPAHFDEKNPAGIRLGRSGIQADQVRICTLYTVSGMDWRVCYAVNPRLS</sequence>